<keyword evidence="3" id="KW-0436">Ligase</keyword>
<gene>
    <name evidence="3" type="ORF">B2A_05212</name>
</gene>
<evidence type="ECO:0000259" key="2">
    <source>
        <dbReference type="Pfam" id="PF02834"/>
    </source>
</evidence>
<evidence type="ECO:0000313" key="3">
    <source>
        <dbReference type="EMBL" id="EQD56519.1"/>
    </source>
</evidence>
<dbReference type="Gene3D" id="3.90.1140.10">
    <property type="entry name" value="Cyclic phosphodiesterase"/>
    <property type="match status" value="1"/>
</dbReference>
<dbReference type="EMBL" id="AUZZ01003595">
    <property type="protein sequence ID" value="EQD56519.1"/>
    <property type="molecule type" value="Genomic_DNA"/>
</dbReference>
<accession>T1BTK3</accession>
<feature type="domain" description="Phosphoesterase HXTX" evidence="2">
    <location>
        <begin position="10"/>
        <end position="83"/>
    </location>
</feature>
<evidence type="ECO:0000256" key="1">
    <source>
        <dbReference type="ARBA" id="ARBA00022801"/>
    </source>
</evidence>
<dbReference type="SUPFAM" id="SSF55144">
    <property type="entry name" value="LigT-like"/>
    <property type="match status" value="1"/>
</dbReference>
<dbReference type="GO" id="GO:0004113">
    <property type="term" value="F:2',3'-cyclic-nucleotide 3'-phosphodiesterase activity"/>
    <property type="evidence" value="ECO:0007669"/>
    <property type="project" value="InterPro"/>
</dbReference>
<dbReference type="Pfam" id="PF02834">
    <property type="entry name" value="LigT_PEase"/>
    <property type="match status" value="1"/>
</dbReference>
<dbReference type="GO" id="GO:0016874">
    <property type="term" value="F:ligase activity"/>
    <property type="evidence" value="ECO:0007669"/>
    <property type="project" value="UniProtKB-KW"/>
</dbReference>
<keyword evidence="1" id="KW-0378">Hydrolase</keyword>
<reference evidence="3" key="1">
    <citation type="submission" date="2013-08" db="EMBL/GenBank/DDBJ databases">
        <authorList>
            <person name="Mendez C."/>
            <person name="Richter M."/>
            <person name="Ferrer M."/>
            <person name="Sanchez J."/>
        </authorList>
    </citation>
    <scope>NUCLEOTIDE SEQUENCE</scope>
</reference>
<feature type="non-terminal residue" evidence="3">
    <location>
        <position position="1"/>
    </location>
</feature>
<comment type="caution">
    <text evidence="3">The sequence shown here is derived from an EMBL/GenBank/DDBJ whole genome shotgun (WGS) entry which is preliminary data.</text>
</comment>
<name>T1BTK3_9ZZZZ</name>
<dbReference type="InterPro" id="IPR014051">
    <property type="entry name" value="Phosphoesterase_HXTX"/>
</dbReference>
<dbReference type="AlphaFoldDB" id="T1BTK3"/>
<reference evidence="3" key="2">
    <citation type="journal article" date="2014" name="ISME J.">
        <title>Microbial stratification in low pH oxic and suboxic macroscopic growths along an acid mine drainage.</title>
        <authorList>
            <person name="Mendez-Garcia C."/>
            <person name="Mesa V."/>
            <person name="Sprenger R.R."/>
            <person name="Richter M."/>
            <person name="Diez M.S."/>
            <person name="Solano J."/>
            <person name="Bargiela R."/>
            <person name="Golyshina O.V."/>
            <person name="Manteca A."/>
            <person name="Ramos J.L."/>
            <person name="Gallego J.R."/>
            <person name="Llorente I."/>
            <person name="Martins Dos Santos V.A."/>
            <person name="Jensen O.N."/>
            <person name="Pelaez A.I."/>
            <person name="Sanchez J."/>
            <person name="Ferrer M."/>
        </authorList>
    </citation>
    <scope>NUCLEOTIDE SEQUENCE</scope>
</reference>
<dbReference type="InterPro" id="IPR009097">
    <property type="entry name" value="Cyclic_Pdiesterase"/>
</dbReference>
<protein>
    <submittedName>
        <fullName evidence="3">2'-5' RNA ligase</fullName>
    </submittedName>
</protein>
<dbReference type="PANTHER" id="PTHR35561:SF1">
    <property type="entry name" value="RNA 2',3'-CYCLIC PHOSPHODIESTERASE"/>
    <property type="match status" value="1"/>
</dbReference>
<dbReference type="InterPro" id="IPR004175">
    <property type="entry name" value="RNA_CPDase"/>
</dbReference>
<dbReference type="NCBIfam" id="TIGR02258">
    <property type="entry name" value="2_5_ligase"/>
    <property type="match status" value="1"/>
</dbReference>
<sequence>IIIMRVFIAVEIPERIRSEIESAVKVCHKNVKQVPKSNIHITMEFLGELDQSGLQRVISMLEDVKFEPFSVSLGKAGTFDKSARVAFVHVETGTDKLKTLQSYIHNRLSKI</sequence>
<dbReference type="GO" id="GO:0008664">
    <property type="term" value="F:RNA 2',3'-cyclic 3'-phosphodiesterase activity"/>
    <property type="evidence" value="ECO:0007669"/>
    <property type="project" value="InterPro"/>
</dbReference>
<organism evidence="3">
    <name type="scientific">mine drainage metagenome</name>
    <dbReference type="NCBI Taxonomy" id="410659"/>
    <lineage>
        <taxon>unclassified sequences</taxon>
        <taxon>metagenomes</taxon>
        <taxon>ecological metagenomes</taxon>
    </lineage>
</organism>
<proteinExistence type="predicted"/>
<dbReference type="PANTHER" id="PTHR35561">
    <property type="entry name" value="RNA 2',3'-CYCLIC PHOSPHODIESTERASE"/>
    <property type="match status" value="1"/>
</dbReference>